<evidence type="ECO:0000256" key="2">
    <source>
        <dbReference type="SAM" id="MobiDB-lite"/>
    </source>
</evidence>
<feature type="compositionally biased region" description="Basic and acidic residues" evidence="2">
    <location>
        <begin position="12"/>
        <end position="21"/>
    </location>
</feature>
<feature type="coiled-coil region" evidence="1">
    <location>
        <begin position="176"/>
        <end position="266"/>
    </location>
</feature>
<protein>
    <submittedName>
        <fullName evidence="3">Uncharacterized protein</fullName>
    </submittedName>
</protein>
<dbReference type="Proteomes" id="UP000284842">
    <property type="component" value="Unassembled WGS sequence"/>
</dbReference>
<evidence type="ECO:0000313" key="4">
    <source>
        <dbReference type="Proteomes" id="UP000284842"/>
    </source>
</evidence>
<organism evidence="3 4">
    <name type="scientific">Panaeolus cyanescens</name>
    <dbReference type="NCBI Taxonomy" id="181874"/>
    <lineage>
        <taxon>Eukaryota</taxon>
        <taxon>Fungi</taxon>
        <taxon>Dikarya</taxon>
        <taxon>Basidiomycota</taxon>
        <taxon>Agaricomycotina</taxon>
        <taxon>Agaricomycetes</taxon>
        <taxon>Agaricomycetidae</taxon>
        <taxon>Agaricales</taxon>
        <taxon>Agaricineae</taxon>
        <taxon>Galeropsidaceae</taxon>
        <taxon>Panaeolus</taxon>
    </lineage>
</organism>
<accession>A0A409YEJ6</accession>
<dbReference type="EMBL" id="NHTK01001251">
    <property type="protein sequence ID" value="PPR01405.1"/>
    <property type="molecule type" value="Genomic_DNA"/>
</dbReference>
<feature type="compositionally biased region" description="Pro residues" evidence="2">
    <location>
        <begin position="135"/>
        <end position="160"/>
    </location>
</feature>
<dbReference type="AlphaFoldDB" id="A0A409YEJ6"/>
<comment type="caution">
    <text evidence="3">The sequence shown here is derived from an EMBL/GenBank/DDBJ whole genome shotgun (WGS) entry which is preliminary data.</text>
</comment>
<dbReference type="InParanoid" id="A0A409YEJ6"/>
<sequence>MPPFKINSMSKFWEKKPKGDRQLITPSSTPGTVQSELESRSPDEGVPNEKQSTIGAKSGKEKKGLSMPKKLFKSLTRKKAKAVTVDTTTFHEESSPPVAPLPSSDHDHKDLPSIPSSQVLDIAPITPPAQSAPEPSSPKIPPAITTPPAPPIIATPVPKPRLPEQIQTPVEATPDAAEWLAEKKKMEEEIKQMRLRIAADQEKLVTLQRMQDTEKLTSQGLKAQAQSLKQAHDAASQNTRALESRCRELQDKIARMDLNMREKARAAEENQTQLQALLDVRTNELKGAQSFLTMVDKYSGADVVKMVEVLNAEIFQTSAYMSGLVEDILPDHALRRRWENCLTPEALAGVRAEVGEDLVEFIGRKGPDIREDPLPLQIAIQSILVWWSAYMVNGFCDGLPGEQMMSLYENIRRTEPQTVAARWRTITTKQLATTTRSTNNHFILRILLGLLRMGGWSDELQKSAKHTAAIQESIAIIEKAWHDIKVAVKEGVISCDLELVYSKPGIRFDSDFMEDSYADGATATDTVLCTIALGLKRSTAKASSSGFNDFHDDLLVKPKVVLSSLLLQLEDFGA</sequence>
<dbReference type="OrthoDB" id="3147752at2759"/>
<gene>
    <name evidence="3" type="ORF">CVT24_006243</name>
</gene>
<feature type="compositionally biased region" description="Polar residues" evidence="2">
    <location>
        <begin position="24"/>
        <end position="36"/>
    </location>
</feature>
<feature type="region of interest" description="Disordered" evidence="2">
    <location>
        <begin position="1"/>
        <end position="160"/>
    </location>
</feature>
<keyword evidence="4" id="KW-1185">Reference proteome</keyword>
<name>A0A409YEJ6_9AGAR</name>
<feature type="compositionally biased region" description="Basic residues" evidence="2">
    <location>
        <begin position="70"/>
        <end position="81"/>
    </location>
</feature>
<keyword evidence="1" id="KW-0175">Coiled coil</keyword>
<reference evidence="3 4" key="1">
    <citation type="journal article" date="2018" name="Evol. Lett.">
        <title>Horizontal gene cluster transfer increased hallucinogenic mushroom diversity.</title>
        <authorList>
            <person name="Reynolds H.T."/>
            <person name="Vijayakumar V."/>
            <person name="Gluck-Thaler E."/>
            <person name="Korotkin H.B."/>
            <person name="Matheny P.B."/>
            <person name="Slot J.C."/>
        </authorList>
    </citation>
    <scope>NUCLEOTIDE SEQUENCE [LARGE SCALE GENOMIC DNA]</scope>
    <source>
        <strain evidence="3 4">2629</strain>
    </source>
</reference>
<evidence type="ECO:0000313" key="3">
    <source>
        <dbReference type="EMBL" id="PPR01405.1"/>
    </source>
</evidence>
<proteinExistence type="predicted"/>
<evidence type="ECO:0000256" key="1">
    <source>
        <dbReference type="SAM" id="Coils"/>
    </source>
</evidence>